<feature type="non-terminal residue" evidence="1">
    <location>
        <position position="1"/>
    </location>
</feature>
<comment type="caution">
    <text evidence="1">The sequence shown here is derived from an EMBL/GenBank/DDBJ whole genome shotgun (WGS) entry which is preliminary data.</text>
</comment>
<reference evidence="1" key="1">
    <citation type="journal article" date="2014" name="Front. Microbiol.">
        <title>High frequency of phylogenetically diverse reductive dehalogenase-homologous genes in deep subseafloor sedimentary metagenomes.</title>
        <authorList>
            <person name="Kawai M."/>
            <person name="Futagami T."/>
            <person name="Toyoda A."/>
            <person name="Takaki Y."/>
            <person name="Nishi S."/>
            <person name="Hori S."/>
            <person name="Arai W."/>
            <person name="Tsubouchi T."/>
            <person name="Morono Y."/>
            <person name="Uchiyama I."/>
            <person name="Ito T."/>
            <person name="Fujiyama A."/>
            <person name="Inagaki F."/>
            <person name="Takami H."/>
        </authorList>
    </citation>
    <scope>NUCLEOTIDE SEQUENCE</scope>
    <source>
        <strain evidence="1">Expedition CK06-06</strain>
    </source>
</reference>
<protein>
    <submittedName>
        <fullName evidence="1">Uncharacterized protein</fullName>
    </submittedName>
</protein>
<name>X1KFZ0_9ZZZZ</name>
<dbReference type="EMBL" id="BARU01040259">
    <property type="protein sequence ID" value="GAH89079.1"/>
    <property type="molecule type" value="Genomic_DNA"/>
</dbReference>
<organism evidence="1">
    <name type="scientific">marine sediment metagenome</name>
    <dbReference type="NCBI Taxonomy" id="412755"/>
    <lineage>
        <taxon>unclassified sequences</taxon>
        <taxon>metagenomes</taxon>
        <taxon>ecological metagenomes</taxon>
    </lineage>
</organism>
<accession>X1KFZ0</accession>
<proteinExistence type="predicted"/>
<evidence type="ECO:0000313" key="1">
    <source>
        <dbReference type="EMBL" id="GAH89079.1"/>
    </source>
</evidence>
<dbReference type="AlphaFoldDB" id="X1KFZ0"/>
<sequence>FYFCRKRIRCKSIETDYSKAKEMFYGEDKEFWDKEILATPDLNGR</sequence>
<gene>
    <name evidence="1" type="ORF">S03H2_62264</name>
</gene>